<proteinExistence type="inferred from homology"/>
<comment type="similarity">
    <text evidence="1">Belongs to the UPF0065 (bug) family.</text>
</comment>
<comment type="caution">
    <text evidence="3">The sequence shown here is derived from an EMBL/GenBank/DDBJ whole genome shotgun (WGS) entry which is preliminary data.</text>
</comment>
<dbReference type="RefSeq" id="WP_217964001.1">
    <property type="nucleotide sequence ID" value="NZ_JAHTBN010000003.1"/>
</dbReference>
<reference evidence="4" key="1">
    <citation type="journal article" date="2019" name="Int. J. Syst. Evol. Microbiol.">
        <title>The Global Catalogue of Microorganisms (GCM) 10K type strain sequencing project: providing services to taxonomists for standard genome sequencing and annotation.</title>
        <authorList>
            <consortium name="The Broad Institute Genomics Platform"/>
            <consortium name="The Broad Institute Genome Sequencing Center for Infectious Disease"/>
            <person name="Wu L."/>
            <person name="Ma J."/>
        </authorList>
    </citation>
    <scope>NUCLEOTIDE SEQUENCE [LARGE SCALE GENOMIC DNA]</scope>
    <source>
        <strain evidence="4">LMG 24813</strain>
    </source>
</reference>
<dbReference type="Pfam" id="PF03401">
    <property type="entry name" value="TctC"/>
    <property type="match status" value="1"/>
</dbReference>
<dbReference type="PIRSF" id="PIRSF017082">
    <property type="entry name" value="YflP"/>
    <property type="match status" value="1"/>
</dbReference>
<dbReference type="CDD" id="cd07012">
    <property type="entry name" value="PBP2_Bug_TTT"/>
    <property type="match status" value="1"/>
</dbReference>
<dbReference type="Proteomes" id="UP001595848">
    <property type="component" value="Unassembled WGS sequence"/>
</dbReference>
<accession>A0ABV8NUY9</accession>
<dbReference type="PANTHER" id="PTHR42928">
    <property type="entry name" value="TRICARBOXYLATE-BINDING PROTEIN"/>
    <property type="match status" value="1"/>
</dbReference>
<evidence type="ECO:0000256" key="1">
    <source>
        <dbReference type="ARBA" id="ARBA00006987"/>
    </source>
</evidence>
<evidence type="ECO:0000313" key="3">
    <source>
        <dbReference type="EMBL" id="MFC4200779.1"/>
    </source>
</evidence>
<dbReference type="PANTHER" id="PTHR42928:SF5">
    <property type="entry name" value="BLR1237 PROTEIN"/>
    <property type="match status" value="1"/>
</dbReference>
<organism evidence="3 4">
    <name type="scientific">Candidimonas humi</name>
    <dbReference type="NCBI Taxonomy" id="683355"/>
    <lineage>
        <taxon>Bacteria</taxon>
        <taxon>Pseudomonadati</taxon>
        <taxon>Pseudomonadota</taxon>
        <taxon>Betaproteobacteria</taxon>
        <taxon>Burkholderiales</taxon>
        <taxon>Alcaligenaceae</taxon>
        <taxon>Candidimonas</taxon>
    </lineage>
</organism>
<protein>
    <submittedName>
        <fullName evidence="3">Bug family tripartite tricarboxylate transporter substrate binding protein</fullName>
    </submittedName>
</protein>
<feature type="signal peptide" evidence="2">
    <location>
        <begin position="1"/>
        <end position="34"/>
    </location>
</feature>
<keyword evidence="4" id="KW-1185">Reference proteome</keyword>
<evidence type="ECO:0000256" key="2">
    <source>
        <dbReference type="SAM" id="SignalP"/>
    </source>
</evidence>
<sequence>MHPHPRTLRRNTIRRISGILLALSPLLAAAPSQAAAYPDHAITLIVGYPPGGSNDIVARIVAPPLARALGASVVVENKAGASGTIGANHVAKAQPDGYTLLLSSVSPVVLTPQTMKHPPFDSLKDFTPINIVGLTPEAIAAGPNLKVTTLKGLLDLARQKRVTLSSSGVGGLPHLTIELLKQASKANIVHVPYRGAGPAVTDTLAGHVDGIVMDLPPLYSLIKSGKLKALAVTSAKRVDFLANVPTAQEELPHFDVANWVGIFAPAGTPPAVIERLDAAIHKVVAQPDVRKQLTSVAVVPSVMKNPADFHKFFDSEFHRWGKVIKDAGVTLTD</sequence>
<keyword evidence="2" id="KW-0732">Signal</keyword>
<name>A0ABV8NUY9_9BURK</name>
<dbReference type="InterPro" id="IPR005064">
    <property type="entry name" value="BUG"/>
</dbReference>
<feature type="chain" id="PRO_5047539318" evidence="2">
    <location>
        <begin position="35"/>
        <end position="333"/>
    </location>
</feature>
<dbReference type="EMBL" id="JBHSBV010000002">
    <property type="protein sequence ID" value="MFC4200779.1"/>
    <property type="molecule type" value="Genomic_DNA"/>
</dbReference>
<gene>
    <name evidence="3" type="ORF">ACFOY1_07420</name>
</gene>
<evidence type="ECO:0000313" key="4">
    <source>
        <dbReference type="Proteomes" id="UP001595848"/>
    </source>
</evidence>